<evidence type="ECO:0000313" key="20">
    <source>
        <dbReference type="EMBL" id="RDK87339.1"/>
    </source>
</evidence>
<dbReference type="InterPro" id="IPR005702">
    <property type="entry name" value="Wzc-like_C"/>
</dbReference>
<keyword evidence="14" id="KW-0829">Tyrosine-protein kinase</keyword>
<keyword evidence="9" id="KW-0547">Nucleotide-binding</keyword>
<dbReference type="PANTHER" id="PTHR32309">
    <property type="entry name" value="TYROSINE-PROTEIN KINASE"/>
    <property type="match status" value="1"/>
</dbReference>
<keyword evidence="8 16" id="KW-0812">Transmembrane</keyword>
<feature type="transmembrane region" description="Helical" evidence="16">
    <location>
        <begin position="497"/>
        <end position="516"/>
    </location>
</feature>
<dbReference type="GO" id="GO:0004715">
    <property type="term" value="F:non-membrane spanning protein tyrosine kinase activity"/>
    <property type="evidence" value="ECO:0007669"/>
    <property type="project" value="UniProtKB-EC"/>
</dbReference>
<evidence type="ECO:0000313" key="21">
    <source>
        <dbReference type="Proteomes" id="UP000255317"/>
    </source>
</evidence>
<dbReference type="InterPro" id="IPR025669">
    <property type="entry name" value="AAA_dom"/>
</dbReference>
<feature type="transmembrane region" description="Helical" evidence="16">
    <location>
        <begin position="26"/>
        <end position="44"/>
    </location>
</feature>
<dbReference type="InterPro" id="IPR032807">
    <property type="entry name" value="GNVR"/>
</dbReference>
<evidence type="ECO:0000256" key="16">
    <source>
        <dbReference type="SAM" id="Phobius"/>
    </source>
</evidence>
<accession>A0A370QGC3</accession>
<dbReference type="Pfam" id="PF02706">
    <property type="entry name" value="Wzz"/>
    <property type="match status" value="1"/>
</dbReference>
<sequence>METIKAPTAQQETSLSDILQPFLKRWYFFALGLVLALIASFFYLRYSTPSYLTRATVIIKNDQGSSPAEELFAVSGLGGLLTKYQGSKIENEIAIFKSKRIIKNAIEALELNISYQNLGIIRDSEMYDYRPFQVRYLAFNDSLVGVPALEFSIIDSSQYSLHNLATGTKETYTFGNPVNLDFGEITLIPNLEDEIRFNSFSGKSIRVLYRDPDVMARSYQARLNVVNEISSSNVVVLSMESSVRQKTEDFLDELIFQYNKDAINDQNQIAQKTSDFIDKRLQIISRELDSVETGKQQFKSTNRLTNIEAQAQMALENASEFEKRQFNVNTQLELANTMIDYMESSTENDLLPSNLGIQGGDIGQSVENYNNLILQRNRLLKSSTSKNPVVVNLNNQISNIRQNILSSLQNTTESLKISLRDLNYQESVLNSRLSKVPSQEKAYRGIERQQGIKEQLYLFLLQQREQASISLAVTASKAKVVDRAASSFGPVRPQKSLVYGAAALAGLLLPFLIIYGRSLLYNKIDSRKDIERALPNVNILGEIPKLRKDEPQLVKMNDRSMLAESFRILRTNLQYTLQKKGMEQNNSIFVTSTIKGEGKTFVAFNLALTVALTGKKVVLVGADIRNPQLHRYLTPEHKHDKGLTEFIVDPSLTIDELASKSTENDNLDIILSGVIPPNPAELLMEPRTEQFFDTLKQKYDYVVVDTAPSMLVTDTILINKYADVLLYVFRAGYTDKRLMQFVKDSMAEDRLKRIYPVLNNVTMGNFGYGSKYGYSYTQETKKRKWF</sequence>
<evidence type="ECO:0000256" key="14">
    <source>
        <dbReference type="ARBA" id="ARBA00023137"/>
    </source>
</evidence>
<protein>
    <recommendedName>
        <fullName evidence="4">non-specific protein-tyrosine kinase</fullName>
        <ecNumber evidence="4">2.7.10.2</ecNumber>
    </recommendedName>
</protein>
<evidence type="ECO:0000259" key="18">
    <source>
        <dbReference type="Pfam" id="PF13614"/>
    </source>
</evidence>
<dbReference type="Pfam" id="PF13614">
    <property type="entry name" value="AAA_31"/>
    <property type="match status" value="1"/>
</dbReference>
<evidence type="ECO:0000259" key="17">
    <source>
        <dbReference type="Pfam" id="PF02706"/>
    </source>
</evidence>
<dbReference type="EC" id="2.7.10.2" evidence="4"/>
<keyword evidence="12 16" id="KW-1133">Transmembrane helix</keyword>
<comment type="catalytic activity">
    <reaction evidence="15">
        <text>L-tyrosyl-[protein] + ATP = O-phospho-L-tyrosyl-[protein] + ADP + H(+)</text>
        <dbReference type="Rhea" id="RHEA:10596"/>
        <dbReference type="Rhea" id="RHEA-COMP:10136"/>
        <dbReference type="Rhea" id="RHEA-COMP:20101"/>
        <dbReference type="ChEBI" id="CHEBI:15378"/>
        <dbReference type="ChEBI" id="CHEBI:30616"/>
        <dbReference type="ChEBI" id="CHEBI:46858"/>
        <dbReference type="ChEBI" id="CHEBI:61978"/>
        <dbReference type="ChEBI" id="CHEBI:456216"/>
        <dbReference type="EC" id="2.7.10.2"/>
    </reaction>
</comment>
<dbReference type="SUPFAM" id="SSF52540">
    <property type="entry name" value="P-loop containing nucleoside triphosphate hydrolases"/>
    <property type="match status" value="1"/>
</dbReference>
<keyword evidence="21" id="KW-1185">Reference proteome</keyword>
<dbReference type="Proteomes" id="UP000255317">
    <property type="component" value="Unassembled WGS sequence"/>
</dbReference>
<comment type="caution">
    <text evidence="20">The sequence shown here is derived from an EMBL/GenBank/DDBJ whole genome shotgun (WGS) entry which is preliminary data.</text>
</comment>
<evidence type="ECO:0000256" key="11">
    <source>
        <dbReference type="ARBA" id="ARBA00022840"/>
    </source>
</evidence>
<keyword evidence="10" id="KW-0418">Kinase</keyword>
<evidence type="ECO:0000256" key="6">
    <source>
        <dbReference type="ARBA" id="ARBA00022519"/>
    </source>
</evidence>
<dbReference type="RefSeq" id="WP_115123522.1">
    <property type="nucleotide sequence ID" value="NZ_QRAO01000002.1"/>
</dbReference>
<keyword evidence="11" id="KW-0067">ATP-binding</keyword>
<evidence type="ECO:0000256" key="3">
    <source>
        <dbReference type="ARBA" id="ARBA00008883"/>
    </source>
</evidence>
<proteinExistence type="inferred from homology"/>
<evidence type="ECO:0000256" key="1">
    <source>
        <dbReference type="ARBA" id="ARBA00004429"/>
    </source>
</evidence>
<evidence type="ECO:0000256" key="2">
    <source>
        <dbReference type="ARBA" id="ARBA00007316"/>
    </source>
</evidence>
<evidence type="ECO:0000256" key="10">
    <source>
        <dbReference type="ARBA" id="ARBA00022777"/>
    </source>
</evidence>
<dbReference type="OrthoDB" id="9794577at2"/>
<dbReference type="GO" id="GO:0005524">
    <property type="term" value="F:ATP binding"/>
    <property type="evidence" value="ECO:0007669"/>
    <property type="project" value="UniProtKB-KW"/>
</dbReference>
<comment type="subcellular location">
    <subcellularLocation>
        <location evidence="1">Cell inner membrane</location>
        <topology evidence="1">Multi-pass membrane protein</topology>
    </subcellularLocation>
</comment>
<dbReference type="InterPro" id="IPR027417">
    <property type="entry name" value="P-loop_NTPase"/>
</dbReference>
<evidence type="ECO:0000256" key="12">
    <source>
        <dbReference type="ARBA" id="ARBA00022989"/>
    </source>
</evidence>
<feature type="domain" description="Tyrosine-protein kinase G-rich" evidence="19">
    <location>
        <begin position="450"/>
        <end position="517"/>
    </location>
</feature>
<reference evidence="20 21" key="1">
    <citation type="submission" date="2018-07" db="EMBL/GenBank/DDBJ databases">
        <title>Genomic Encyclopedia of Type Strains, Phase IV (KMG-IV): sequencing the most valuable type-strain genomes for metagenomic binning, comparative biology and taxonomic classification.</title>
        <authorList>
            <person name="Goeker M."/>
        </authorList>
    </citation>
    <scope>NUCLEOTIDE SEQUENCE [LARGE SCALE GENOMIC DNA]</scope>
    <source>
        <strain evidence="20 21">DSM 101478</strain>
    </source>
</reference>
<comment type="similarity">
    <text evidence="2">Belongs to the CpsD/CapB family.</text>
</comment>
<dbReference type="Gene3D" id="3.40.50.300">
    <property type="entry name" value="P-loop containing nucleotide triphosphate hydrolases"/>
    <property type="match status" value="1"/>
</dbReference>
<evidence type="ECO:0000256" key="9">
    <source>
        <dbReference type="ARBA" id="ARBA00022741"/>
    </source>
</evidence>
<keyword evidence="6" id="KW-0997">Cell inner membrane</keyword>
<dbReference type="Pfam" id="PF13807">
    <property type="entry name" value="GNVR"/>
    <property type="match status" value="1"/>
</dbReference>
<dbReference type="CDD" id="cd05387">
    <property type="entry name" value="BY-kinase"/>
    <property type="match status" value="1"/>
</dbReference>
<dbReference type="AlphaFoldDB" id="A0A370QGC3"/>
<evidence type="ECO:0000256" key="13">
    <source>
        <dbReference type="ARBA" id="ARBA00023136"/>
    </source>
</evidence>
<dbReference type="NCBIfam" id="TIGR01007">
    <property type="entry name" value="eps_fam"/>
    <property type="match status" value="1"/>
</dbReference>
<dbReference type="InterPro" id="IPR050445">
    <property type="entry name" value="Bact_polysacc_biosynth/exp"/>
</dbReference>
<evidence type="ECO:0000256" key="7">
    <source>
        <dbReference type="ARBA" id="ARBA00022679"/>
    </source>
</evidence>
<evidence type="ECO:0000256" key="5">
    <source>
        <dbReference type="ARBA" id="ARBA00022475"/>
    </source>
</evidence>
<evidence type="ECO:0000256" key="4">
    <source>
        <dbReference type="ARBA" id="ARBA00011903"/>
    </source>
</evidence>
<gene>
    <name evidence="20" type="ORF">C8D94_102526</name>
</gene>
<organism evidence="20 21">
    <name type="scientific">Marinirhabdus gelatinilytica</name>
    <dbReference type="NCBI Taxonomy" id="1703343"/>
    <lineage>
        <taxon>Bacteria</taxon>
        <taxon>Pseudomonadati</taxon>
        <taxon>Bacteroidota</taxon>
        <taxon>Flavobacteriia</taxon>
        <taxon>Flavobacteriales</taxon>
        <taxon>Flavobacteriaceae</taxon>
    </lineage>
</organism>
<dbReference type="InterPro" id="IPR003856">
    <property type="entry name" value="LPS_length_determ_N"/>
</dbReference>
<evidence type="ECO:0000256" key="15">
    <source>
        <dbReference type="ARBA" id="ARBA00051245"/>
    </source>
</evidence>
<dbReference type="GO" id="GO:0005886">
    <property type="term" value="C:plasma membrane"/>
    <property type="evidence" value="ECO:0007669"/>
    <property type="project" value="UniProtKB-SubCell"/>
</dbReference>
<evidence type="ECO:0000256" key="8">
    <source>
        <dbReference type="ARBA" id="ARBA00022692"/>
    </source>
</evidence>
<evidence type="ECO:0000259" key="19">
    <source>
        <dbReference type="Pfam" id="PF13807"/>
    </source>
</evidence>
<dbReference type="EMBL" id="QRAO01000002">
    <property type="protein sequence ID" value="RDK87339.1"/>
    <property type="molecule type" value="Genomic_DNA"/>
</dbReference>
<dbReference type="PANTHER" id="PTHR32309:SF13">
    <property type="entry name" value="FERRIC ENTEROBACTIN TRANSPORT PROTEIN FEPE"/>
    <property type="match status" value="1"/>
</dbReference>
<comment type="similarity">
    <text evidence="3">Belongs to the etk/wzc family.</text>
</comment>
<keyword evidence="13 16" id="KW-0472">Membrane</keyword>
<feature type="domain" description="Polysaccharide chain length determinant N-terminal" evidence="17">
    <location>
        <begin position="12"/>
        <end position="108"/>
    </location>
</feature>
<name>A0A370QGC3_9FLAO</name>
<feature type="domain" description="AAA" evidence="18">
    <location>
        <begin position="596"/>
        <end position="718"/>
    </location>
</feature>
<keyword evidence="5" id="KW-1003">Cell membrane</keyword>
<keyword evidence="7" id="KW-0808">Transferase</keyword>